<name>A0A221K2V2_9RHOB</name>
<reference evidence="4 5" key="1">
    <citation type="submission" date="2017-07" db="EMBL/GenBank/DDBJ databases">
        <title>Genome Sequence of Sulfitobacter pseudonitzschiae Strain SMR1 Isolated from a culture of the Diatom Skeletonema marinoi.</title>
        <authorList>
            <person name="Topel M."/>
            <person name="Pinder M.I.M."/>
            <person name="Johansson O.N."/>
            <person name="Kourtchenko O."/>
            <person name="Godhe A."/>
            <person name="Clarke A.K."/>
        </authorList>
    </citation>
    <scope>NUCLEOTIDE SEQUENCE [LARGE SCALE GENOMIC DNA]</scope>
    <source>
        <strain evidence="4 5">SMR1</strain>
    </source>
</reference>
<dbReference type="PROSITE" id="PS50110">
    <property type="entry name" value="RESPONSE_REGULATORY"/>
    <property type="match status" value="1"/>
</dbReference>
<dbReference type="EMBL" id="CP022415">
    <property type="protein sequence ID" value="ASM73342.1"/>
    <property type="molecule type" value="Genomic_DNA"/>
</dbReference>
<keyword evidence="5" id="KW-1185">Reference proteome</keyword>
<dbReference type="InterPro" id="IPR050595">
    <property type="entry name" value="Bact_response_regulator"/>
</dbReference>
<dbReference type="GO" id="GO:0000160">
    <property type="term" value="P:phosphorelay signal transduction system"/>
    <property type="evidence" value="ECO:0007669"/>
    <property type="project" value="InterPro"/>
</dbReference>
<evidence type="ECO:0000313" key="4">
    <source>
        <dbReference type="EMBL" id="ASM73342.1"/>
    </source>
</evidence>
<accession>A0A221K2V2</accession>
<dbReference type="PANTHER" id="PTHR44591:SF24">
    <property type="entry name" value="PROTEIN-GLUTAMATE METHYLESTERASE_PROTEIN-GLUTAMINE GLUTAMINASE 1"/>
    <property type="match status" value="1"/>
</dbReference>
<dbReference type="Pfam" id="PF00072">
    <property type="entry name" value="Response_reg"/>
    <property type="match status" value="1"/>
</dbReference>
<evidence type="ECO:0000313" key="5">
    <source>
        <dbReference type="Proteomes" id="UP000199754"/>
    </source>
</evidence>
<dbReference type="Gene3D" id="3.40.50.2300">
    <property type="match status" value="1"/>
</dbReference>
<dbReference type="SUPFAM" id="SSF52172">
    <property type="entry name" value="CheY-like"/>
    <property type="match status" value="1"/>
</dbReference>
<protein>
    <submittedName>
        <fullName evidence="4">Transcriptional regulatory protein OmpR</fullName>
    </submittedName>
</protein>
<evidence type="ECO:0000256" key="1">
    <source>
        <dbReference type="ARBA" id="ARBA00022553"/>
    </source>
</evidence>
<dbReference type="AlphaFoldDB" id="A0A221K2V2"/>
<gene>
    <name evidence="4" type="primary">ompR</name>
    <name evidence="4" type="ORF">SULPSESMR1_02545</name>
</gene>
<dbReference type="Proteomes" id="UP000199754">
    <property type="component" value="Chromosome"/>
</dbReference>
<feature type="domain" description="Response regulatory" evidence="3">
    <location>
        <begin position="7"/>
        <end position="126"/>
    </location>
</feature>
<organism evidence="4 5">
    <name type="scientific">Pseudosulfitobacter pseudonitzschiae</name>
    <dbReference type="NCBI Taxonomy" id="1402135"/>
    <lineage>
        <taxon>Bacteria</taxon>
        <taxon>Pseudomonadati</taxon>
        <taxon>Pseudomonadota</taxon>
        <taxon>Alphaproteobacteria</taxon>
        <taxon>Rhodobacterales</taxon>
        <taxon>Roseobacteraceae</taxon>
        <taxon>Pseudosulfitobacter</taxon>
    </lineage>
</organism>
<dbReference type="PANTHER" id="PTHR44591">
    <property type="entry name" value="STRESS RESPONSE REGULATOR PROTEIN 1"/>
    <property type="match status" value="1"/>
</dbReference>
<dbReference type="KEGG" id="spse:SULPSESMR1_02545"/>
<proteinExistence type="predicted"/>
<dbReference type="STRING" id="1402135.SAMN05444149_103317"/>
<keyword evidence="1 2" id="KW-0597">Phosphoprotein</keyword>
<evidence type="ECO:0000256" key="2">
    <source>
        <dbReference type="PROSITE-ProRule" id="PRU00169"/>
    </source>
</evidence>
<dbReference type="InterPro" id="IPR001789">
    <property type="entry name" value="Sig_transdc_resp-reg_receiver"/>
</dbReference>
<sequence>MMTVPTQILLVEDDPAVRSLIVKFLTQGGADVHEADSPDQARKVLAERTDIDLAILDFWLGNDNAVGLMDDLHSDLKGIPIIIISGGNPATDLETTQAIADISGAVAFVQKPFLRAELLSAVAAALR</sequence>
<evidence type="ECO:0000259" key="3">
    <source>
        <dbReference type="PROSITE" id="PS50110"/>
    </source>
</evidence>
<feature type="modified residue" description="4-aspartylphosphate" evidence="2">
    <location>
        <position position="57"/>
    </location>
</feature>
<dbReference type="InterPro" id="IPR011006">
    <property type="entry name" value="CheY-like_superfamily"/>
</dbReference>
<dbReference type="SMART" id="SM00448">
    <property type="entry name" value="REC"/>
    <property type="match status" value="1"/>
</dbReference>